<dbReference type="EMBL" id="JAHHGM010000008">
    <property type="protein sequence ID" value="MBT2989456.1"/>
    <property type="molecule type" value="Genomic_DNA"/>
</dbReference>
<gene>
    <name evidence="1" type="ORF">KME65_10885</name>
</gene>
<evidence type="ECO:0000313" key="1">
    <source>
        <dbReference type="EMBL" id="MBT2989456.1"/>
    </source>
</evidence>
<accession>A0A944M7L7</accession>
<sequence>MNSMKTRTQLAEPTHSPTRLAAIGMDQRQRNALRILFSSRCNKRYVLTEEASSEICILDLDSFGGEQKWKEFRDRHPEWPLILVSIKHHEIADRNTLFVQKPIPVERLIAAIETHRSNLPGSNIQDSQPAFDNPRINITKPMSGMDSTPTSRVVSTRRAASLMSASQEQTFVGTSPDIDPTDPEQLQNIYYNPAHYLQGLSQQALNQAVRYNQAISMDGPWPPITLDIESNKIWVAATERQLRPFCTLPDTTLEVELTPHAEGWSPPSNAKGYPLQAFIWQLALWASRGRLPEGTRIHQPIYIRRWPNFTRLVVTPHAMAIAALWAQQPRSLLDTASVLNIPQRYVFAFYSAAHAIQLVGETRRAVDTLIQPPAIERSTNRGLFGRLLDRLRGGKRER</sequence>
<protein>
    <submittedName>
        <fullName evidence="1">Uncharacterized protein</fullName>
    </submittedName>
</protein>
<dbReference type="Proteomes" id="UP000770889">
    <property type="component" value="Unassembled WGS sequence"/>
</dbReference>
<name>A0A944M7L7_9GAMM</name>
<organism evidence="1 2">
    <name type="scientific">Candidatus Thiodiazotropha taylori</name>
    <dbReference type="NCBI Taxonomy" id="2792791"/>
    <lineage>
        <taxon>Bacteria</taxon>
        <taxon>Pseudomonadati</taxon>
        <taxon>Pseudomonadota</taxon>
        <taxon>Gammaproteobacteria</taxon>
        <taxon>Chromatiales</taxon>
        <taxon>Sedimenticolaceae</taxon>
        <taxon>Candidatus Thiodiazotropha</taxon>
    </lineage>
</organism>
<dbReference type="AlphaFoldDB" id="A0A944M7L7"/>
<comment type="caution">
    <text evidence="1">The sequence shown here is derived from an EMBL/GenBank/DDBJ whole genome shotgun (WGS) entry which is preliminary data.</text>
</comment>
<reference evidence="1 2" key="1">
    <citation type="submission" date="2021-05" db="EMBL/GenBank/DDBJ databases">
        <title>Genetic and Functional Diversity in Clade A Lucinid endosymbionts from the Bahamas.</title>
        <authorList>
            <person name="Giani N.M."/>
            <person name="Engel A.S."/>
            <person name="Campbell B.J."/>
        </authorList>
    </citation>
    <scope>NUCLEOTIDE SEQUENCE [LARGE SCALE GENOMIC DNA]</scope>
    <source>
        <strain evidence="1">LUC16012Gg_MoonRockCtena</strain>
    </source>
</reference>
<proteinExistence type="predicted"/>
<evidence type="ECO:0000313" key="2">
    <source>
        <dbReference type="Proteomes" id="UP000770889"/>
    </source>
</evidence>